<name>A0A923MFR1_9FIRM</name>
<protein>
    <submittedName>
        <fullName evidence="7">Sigma-70 family RNA polymerase sigma factor</fullName>
    </submittedName>
</protein>
<evidence type="ECO:0000259" key="5">
    <source>
        <dbReference type="Pfam" id="PF04542"/>
    </source>
</evidence>
<proteinExistence type="inferred from homology"/>
<dbReference type="InterPro" id="IPR039425">
    <property type="entry name" value="RNA_pol_sigma-70-like"/>
</dbReference>
<dbReference type="PANTHER" id="PTHR43133">
    <property type="entry name" value="RNA POLYMERASE ECF-TYPE SIGMA FACTO"/>
    <property type="match status" value="1"/>
</dbReference>
<feature type="domain" description="RNA polymerase sigma factor 70 region 4 type 2" evidence="6">
    <location>
        <begin position="103"/>
        <end position="155"/>
    </location>
</feature>
<dbReference type="Pfam" id="PF08281">
    <property type="entry name" value="Sigma70_r4_2"/>
    <property type="match status" value="1"/>
</dbReference>
<dbReference type="Gene3D" id="1.10.10.10">
    <property type="entry name" value="Winged helix-like DNA-binding domain superfamily/Winged helix DNA-binding domain"/>
    <property type="match status" value="1"/>
</dbReference>
<evidence type="ECO:0000259" key="6">
    <source>
        <dbReference type="Pfam" id="PF08281"/>
    </source>
</evidence>
<comment type="caution">
    <text evidence="7">The sequence shown here is derived from an EMBL/GenBank/DDBJ whole genome shotgun (WGS) entry which is preliminary data.</text>
</comment>
<comment type="similarity">
    <text evidence="1">Belongs to the sigma-70 factor family. ECF subfamily.</text>
</comment>
<dbReference type="Proteomes" id="UP000620327">
    <property type="component" value="Unassembled WGS sequence"/>
</dbReference>
<evidence type="ECO:0000256" key="2">
    <source>
        <dbReference type="ARBA" id="ARBA00023015"/>
    </source>
</evidence>
<evidence type="ECO:0000256" key="4">
    <source>
        <dbReference type="ARBA" id="ARBA00023163"/>
    </source>
</evidence>
<dbReference type="GO" id="GO:0006352">
    <property type="term" value="P:DNA-templated transcription initiation"/>
    <property type="evidence" value="ECO:0007669"/>
    <property type="project" value="InterPro"/>
</dbReference>
<keyword evidence="3" id="KW-0731">Sigma factor</keyword>
<dbReference type="PANTHER" id="PTHR43133:SF51">
    <property type="entry name" value="RNA POLYMERASE SIGMA FACTOR"/>
    <property type="match status" value="1"/>
</dbReference>
<dbReference type="EMBL" id="JACOQI010000004">
    <property type="protein sequence ID" value="MBC5769875.1"/>
    <property type="molecule type" value="Genomic_DNA"/>
</dbReference>
<dbReference type="InterPro" id="IPR013249">
    <property type="entry name" value="RNA_pol_sigma70_r4_t2"/>
</dbReference>
<dbReference type="Pfam" id="PF04542">
    <property type="entry name" value="Sigma70_r2"/>
    <property type="match status" value="1"/>
</dbReference>
<dbReference type="CDD" id="cd06171">
    <property type="entry name" value="Sigma70_r4"/>
    <property type="match status" value="1"/>
</dbReference>
<dbReference type="RefSeq" id="WP_187014225.1">
    <property type="nucleotide sequence ID" value="NZ_JACOQI010000004.1"/>
</dbReference>
<evidence type="ECO:0000256" key="1">
    <source>
        <dbReference type="ARBA" id="ARBA00010641"/>
    </source>
</evidence>
<keyword evidence="8" id="KW-1185">Reference proteome</keyword>
<dbReference type="SUPFAM" id="SSF88946">
    <property type="entry name" value="Sigma2 domain of RNA polymerase sigma factors"/>
    <property type="match status" value="1"/>
</dbReference>
<dbReference type="InterPro" id="IPR014284">
    <property type="entry name" value="RNA_pol_sigma-70_dom"/>
</dbReference>
<dbReference type="InterPro" id="IPR013324">
    <property type="entry name" value="RNA_pol_sigma_r3/r4-like"/>
</dbReference>
<keyword evidence="4" id="KW-0804">Transcription</keyword>
<dbReference type="NCBIfam" id="TIGR02937">
    <property type="entry name" value="sigma70-ECF"/>
    <property type="match status" value="1"/>
</dbReference>
<evidence type="ECO:0000256" key="3">
    <source>
        <dbReference type="ARBA" id="ARBA00023082"/>
    </source>
</evidence>
<keyword evidence="2" id="KW-0805">Transcription regulation</keyword>
<dbReference type="InterPro" id="IPR036388">
    <property type="entry name" value="WH-like_DNA-bd_sf"/>
</dbReference>
<gene>
    <name evidence="7" type="ORF">H8Z83_05980</name>
</gene>
<sequence>MTDFDRAYRENAELVYRYVFSLTRNADLAEEVTQQTFYEAIRHPGNYRGEAALSTYLCGIAGNLMKKELSRRARENHVPIEEMTDLPGEGSAEDAAMGNLSRQELFRRIHALPEKTREVVYLRLSGELPFSEIGAILGESETWARVTFYRAKQKLLEGGGV</sequence>
<dbReference type="SUPFAM" id="SSF88659">
    <property type="entry name" value="Sigma3 and sigma4 domains of RNA polymerase sigma factors"/>
    <property type="match status" value="1"/>
</dbReference>
<reference evidence="7" key="1">
    <citation type="submission" date="2020-08" db="EMBL/GenBank/DDBJ databases">
        <title>Genome public.</title>
        <authorList>
            <person name="Liu C."/>
            <person name="Sun Q."/>
        </authorList>
    </citation>
    <scope>NUCLEOTIDE SEQUENCE</scope>
    <source>
        <strain evidence="7">BX15</strain>
    </source>
</reference>
<dbReference type="AlphaFoldDB" id="A0A923MFR1"/>
<accession>A0A923MFR1</accession>
<dbReference type="Gene3D" id="1.10.1740.10">
    <property type="match status" value="1"/>
</dbReference>
<organism evidence="7 8">
    <name type="scientific">Dysosmobacter segnis</name>
    <dbReference type="NCBI Taxonomy" id="2763042"/>
    <lineage>
        <taxon>Bacteria</taxon>
        <taxon>Bacillati</taxon>
        <taxon>Bacillota</taxon>
        <taxon>Clostridia</taxon>
        <taxon>Eubacteriales</taxon>
        <taxon>Oscillospiraceae</taxon>
        <taxon>Dysosmobacter</taxon>
    </lineage>
</organism>
<dbReference type="InterPro" id="IPR013325">
    <property type="entry name" value="RNA_pol_sigma_r2"/>
</dbReference>
<dbReference type="InterPro" id="IPR007627">
    <property type="entry name" value="RNA_pol_sigma70_r2"/>
</dbReference>
<evidence type="ECO:0000313" key="7">
    <source>
        <dbReference type="EMBL" id="MBC5769875.1"/>
    </source>
</evidence>
<evidence type="ECO:0000313" key="8">
    <source>
        <dbReference type="Proteomes" id="UP000620327"/>
    </source>
</evidence>
<dbReference type="GO" id="GO:0003677">
    <property type="term" value="F:DNA binding"/>
    <property type="evidence" value="ECO:0007669"/>
    <property type="project" value="InterPro"/>
</dbReference>
<dbReference type="GO" id="GO:0016987">
    <property type="term" value="F:sigma factor activity"/>
    <property type="evidence" value="ECO:0007669"/>
    <property type="project" value="UniProtKB-KW"/>
</dbReference>
<feature type="domain" description="RNA polymerase sigma-70 region 2" evidence="5">
    <location>
        <begin position="8"/>
        <end position="74"/>
    </location>
</feature>